<evidence type="ECO:0008006" key="3">
    <source>
        <dbReference type="Google" id="ProtNLM"/>
    </source>
</evidence>
<dbReference type="Proteomes" id="UP000001055">
    <property type="component" value="Unassembled WGS sequence"/>
</dbReference>
<dbReference type="RefSeq" id="XP_001792146.1">
    <property type="nucleotide sequence ID" value="XM_001792094.1"/>
</dbReference>
<proteinExistence type="predicted"/>
<dbReference type="KEGG" id="pno:SNOG_01508"/>
<sequence>MPAGTHQFVLANARPKLESDFISRMTWTGRKSDVLFHGTTLDRLPAILAQGLKSGLRVPELELAE</sequence>
<dbReference type="GeneID" id="5968991"/>
<dbReference type="EMBL" id="CH445326">
    <property type="protein sequence ID" value="EAT91157.1"/>
    <property type="molecule type" value="Genomic_DNA"/>
</dbReference>
<dbReference type="AlphaFoldDB" id="Q0V3A6"/>
<protein>
    <recommendedName>
        <fullName evidence="3">PARP catalytic domain-containing protein</fullName>
    </recommendedName>
</protein>
<evidence type="ECO:0000313" key="2">
    <source>
        <dbReference type="Proteomes" id="UP000001055"/>
    </source>
</evidence>
<dbReference type="InParanoid" id="Q0V3A6"/>
<reference evidence="2" key="1">
    <citation type="journal article" date="2007" name="Plant Cell">
        <title>Dothideomycete-plant interactions illuminated by genome sequencing and EST analysis of the wheat pathogen Stagonospora nodorum.</title>
        <authorList>
            <person name="Hane J.K."/>
            <person name="Lowe R.G."/>
            <person name="Solomon P.S."/>
            <person name="Tan K.C."/>
            <person name="Schoch C.L."/>
            <person name="Spatafora J.W."/>
            <person name="Crous P.W."/>
            <person name="Kodira C."/>
            <person name="Birren B.W."/>
            <person name="Galagan J.E."/>
            <person name="Torriani S.F."/>
            <person name="McDonald B.A."/>
            <person name="Oliver R.P."/>
        </authorList>
    </citation>
    <scope>NUCLEOTIDE SEQUENCE [LARGE SCALE GENOMIC DNA]</scope>
    <source>
        <strain evidence="2">SN15 / ATCC MYA-4574 / FGSC 10173</strain>
    </source>
</reference>
<organism evidence="1 2">
    <name type="scientific">Phaeosphaeria nodorum (strain SN15 / ATCC MYA-4574 / FGSC 10173)</name>
    <name type="common">Glume blotch fungus</name>
    <name type="synonym">Parastagonospora nodorum</name>
    <dbReference type="NCBI Taxonomy" id="321614"/>
    <lineage>
        <taxon>Eukaryota</taxon>
        <taxon>Fungi</taxon>
        <taxon>Dikarya</taxon>
        <taxon>Ascomycota</taxon>
        <taxon>Pezizomycotina</taxon>
        <taxon>Dothideomycetes</taxon>
        <taxon>Pleosporomycetidae</taxon>
        <taxon>Pleosporales</taxon>
        <taxon>Pleosporineae</taxon>
        <taxon>Phaeosphaeriaceae</taxon>
        <taxon>Parastagonospora</taxon>
    </lineage>
</organism>
<dbReference type="VEuPathDB" id="FungiDB:JI435_015070"/>
<name>Q0V3A6_PHANO</name>
<gene>
    <name evidence="1" type="ORF">SNOG_01508</name>
</gene>
<dbReference type="HOGENOM" id="CLU_2850442_0_0_1"/>
<evidence type="ECO:0000313" key="1">
    <source>
        <dbReference type="EMBL" id="EAT91157.1"/>
    </source>
</evidence>
<accession>Q0V3A6</accession>